<proteinExistence type="predicted"/>
<keyword evidence="2" id="KW-1185">Reference proteome</keyword>
<evidence type="ECO:0000313" key="1">
    <source>
        <dbReference type="EMBL" id="GIY65188.1"/>
    </source>
</evidence>
<dbReference type="AlphaFoldDB" id="A0AAV4V5A2"/>
<dbReference type="Proteomes" id="UP001054945">
    <property type="component" value="Unassembled WGS sequence"/>
</dbReference>
<accession>A0AAV4V5A2</accession>
<comment type="caution">
    <text evidence="1">The sequence shown here is derived from an EMBL/GenBank/DDBJ whole genome shotgun (WGS) entry which is preliminary data.</text>
</comment>
<organism evidence="1 2">
    <name type="scientific">Caerostris extrusa</name>
    <name type="common">Bark spider</name>
    <name type="synonym">Caerostris bankana</name>
    <dbReference type="NCBI Taxonomy" id="172846"/>
    <lineage>
        <taxon>Eukaryota</taxon>
        <taxon>Metazoa</taxon>
        <taxon>Ecdysozoa</taxon>
        <taxon>Arthropoda</taxon>
        <taxon>Chelicerata</taxon>
        <taxon>Arachnida</taxon>
        <taxon>Araneae</taxon>
        <taxon>Araneomorphae</taxon>
        <taxon>Entelegynae</taxon>
        <taxon>Araneoidea</taxon>
        <taxon>Araneidae</taxon>
        <taxon>Caerostris</taxon>
    </lineage>
</organism>
<evidence type="ECO:0000313" key="2">
    <source>
        <dbReference type="Proteomes" id="UP001054945"/>
    </source>
</evidence>
<dbReference type="EMBL" id="BPLR01013974">
    <property type="protein sequence ID" value="GIY65188.1"/>
    <property type="molecule type" value="Genomic_DNA"/>
</dbReference>
<protein>
    <submittedName>
        <fullName evidence="1">Uncharacterized protein</fullName>
    </submittedName>
</protein>
<reference evidence="1 2" key="1">
    <citation type="submission" date="2021-06" db="EMBL/GenBank/DDBJ databases">
        <title>Caerostris extrusa draft genome.</title>
        <authorList>
            <person name="Kono N."/>
            <person name="Arakawa K."/>
        </authorList>
    </citation>
    <scope>NUCLEOTIDE SEQUENCE [LARGE SCALE GENOMIC DNA]</scope>
</reference>
<name>A0AAV4V5A2_CAEEX</name>
<sequence>MDVVVEVDKSPGEESFDDVTAQNIQELLMKEESNFESLALPATCDIHAKLFCTPISDYRKLNSVTEFDGYTMPYLQDFAHALHGSENVAEDEFQPPLSQVKLAILLVLNHKKNE</sequence>
<gene>
    <name evidence="1" type="ORF">CEXT_768871</name>
</gene>